<evidence type="ECO:0000256" key="3">
    <source>
        <dbReference type="ARBA" id="ARBA00022448"/>
    </source>
</evidence>
<sequence>MSYYNDASWNTPAPGRQQSYEQPPPPSRSGTGPTGYNGAGAAIHMDIGTSSTVNSEVANAYASQFEEVDRALENLAKSGKPFGPGFPPTPMGNARRESMPMMGGGPRPYPDYGTQPRILTPVHTDTPLEQQQRMGGPQRHHSVSEYDGSRSHSASNVQGFYQNQRYAPRPNDADQMAQAKRRMAAQRERELRNYHQEQQYHRNVSGSGSKSDRSMSPNAMNEDERRELIARQHRALYGETSTLYNNNPTSSQDVRVQTSGAGRGPSPLAFDPFGMQAQNAAGEGSVQMPPRDKEVAGGPQDARANSTSSPSTGQNPAFNLFDAQQASRTSNSSPAGSPPVPGQKANGSGVAPIGTRPQNQNLQQPGGAALGKRTNSPLPSPLGYNSYNASEQNNMATTSAAMNPSSTVTDKGVGIWNNGPWSNTPTQGVQASVWESWPLGTVERLSPAASTASLITHTPSTSHLAPRTSHRLPLTSPIMSAARATSPNTASSGSTTARPASPKPPGGPATVMRRKAAADRAEKTANLRPSSTRAAGAGGSSSTMLRLYTDESPGLKVDPVVVMTLSVVFIFSVVALHVIAKVMRRFSA</sequence>
<keyword evidence="9 11" id="KW-0472">Membrane</keyword>
<dbReference type="InterPro" id="IPR030671">
    <property type="entry name" value="Sec61-beta/Sbh"/>
</dbReference>
<evidence type="ECO:0000256" key="2">
    <source>
        <dbReference type="ARBA" id="ARBA00006103"/>
    </source>
</evidence>
<comment type="similarity">
    <text evidence="2">Belongs to the SEC61-beta family.</text>
</comment>
<feature type="region of interest" description="Disordered" evidence="10">
    <location>
        <begin position="194"/>
        <end position="222"/>
    </location>
</feature>
<feature type="region of interest" description="Disordered" evidence="10">
    <location>
        <begin position="240"/>
        <end position="385"/>
    </location>
</feature>
<dbReference type="AlphaFoldDB" id="A0A364MX01"/>
<evidence type="ECO:0000313" key="13">
    <source>
        <dbReference type="Proteomes" id="UP000249619"/>
    </source>
</evidence>
<feature type="compositionally biased region" description="Polar residues" evidence="10">
    <location>
        <begin position="373"/>
        <end position="385"/>
    </location>
</feature>
<keyword evidence="7 11" id="KW-1133">Transmembrane helix</keyword>
<evidence type="ECO:0000256" key="1">
    <source>
        <dbReference type="ARBA" id="ARBA00004389"/>
    </source>
</evidence>
<feature type="compositionally biased region" description="Polar residues" evidence="10">
    <location>
        <begin position="303"/>
        <end position="335"/>
    </location>
</feature>
<reference evidence="13" key="1">
    <citation type="submission" date="2018-05" db="EMBL/GenBank/DDBJ databases">
        <title>Draft genome sequence of Stemphylium lycopersici strain CIDEFI 213.</title>
        <authorList>
            <person name="Medina R."/>
            <person name="Franco M.E.E."/>
            <person name="Lucentini C.G."/>
            <person name="Saparrat M.C.N."/>
            <person name="Balatti P.A."/>
        </authorList>
    </citation>
    <scope>NUCLEOTIDE SEQUENCE [LARGE SCALE GENOMIC DNA]</scope>
    <source>
        <strain evidence="13">CIDEFI 213</strain>
    </source>
</reference>
<dbReference type="Proteomes" id="UP000249619">
    <property type="component" value="Unassembled WGS sequence"/>
</dbReference>
<evidence type="ECO:0000256" key="7">
    <source>
        <dbReference type="ARBA" id="ARBA00022989"/>
    </source>
</evidence>
<feature type="compositionally biased region" description="Basic and acidic residues" evidence="10">
    <location>
        <begin position="516"/>
        <end position="525"/>
    </location>
</feature>
<evidence type="ECO:0000256" key="5">
    <source>
        <dbReference type="ARBA" id="ARBA00022824"/>
    </source>
</evidence>
<name>A0A364MX01_STELY</name>
<evidence type="ECO:0000256" key="11">
    <source>
        <dbReference type="SAM" id="Phobius"/>
    </source>
</evidence>
<proteinExistence type="inferred from homology"/>
<keyword evidence="3" id="KW-0813">Transport</keyword>
<keyword evidence="13" id="KW-1185">Reference proteome</keyword>
<comment type="caution">
    <text evidence="12">The sequence shown here is derived from an EMBL/GenBank/DDBJ whole genome shotgun (WGS) entry which is preliminary data.</text>
</comment>
<protein>
    <recommendedName>
        <fullName evidence="14">Protein transport protein Sec61 subunit beta</fullName>
    </recommendedName>
</protein>
<dbReference type="InterPro" id="IPR016482">
    <property type="entry name" value="SecG/Sec61-beta/Sbh"/>
</dbReference>
<evidence type="ECO:0000313" key="12">
    <source>
        <dbReference type="EMBL" id="RAR05923.1"/>
    </source>
</evidence>
<dbReference type="GO" id="GO:0005784">
    <property type="term" value="C:Sec61 translocon complex"/>
    <property type="evidence" value="ECO:0007669"/>
    <property type="project" value="InterPro"/>
</dbReference>
<evidence type="ECO:0000256" key="6">
    <source>
        <dbReference type="ARBA" id="ARBA00022927"/>
    </source>
</evidence>
<evidence type="ECO:0000256" key="9">
    <source>
        <dbReference type="ARBA" id="ARBA00023136"/>
    </source>
</evidence>
<evidence type="ECO:0008006" key="14">
    <source>
        <dbReference type="Google" id="ProtNLM"/>
    </source>
</evidence>
<keyword evidence="6" id="KW-0653">Protein transport</keyword>
<keyword evidence="8" id="KW-0811">Translocation</keyword>
<feature type="region of interest" description="Disordered" evidence="10">
    <location>
        <begin position="483"/>
        <end position="541"/>
    </location>
</feature>
<keyword evidence="5" id="KW-0256">Endoplasmic reticulum</keyword>
<comment type="subcellular location">
    <subcellularLocation>
        <location evidence="1">Endoplasmic reticulum membrane</location>
        <topology evidence="1">Single-pass membrane protein</topology>
    </subcellularLocation>
</comment>
<feature type="compositionally biased region" description="Polar residues" evidence="10">
    <location>
        <begin position="240"/>
        <end position="260"/>
    </location>
</feature>
<dbReference type="PANTHER" id="PTHR13509">
    <property type="entry name" value="SEC61 SUBUNIT BETA"/>
    <property type="match status" value="1"/>
</dbReference>
<feature type="transmembrane region" description="Helical" evidence="11">
    <location>
        <begin position="560"/>
        <end position="580"/>
    </location>
</feature>
<evidence type="ECO:0000256" key="8">
    <source>
        <dbReference type="ARBA" id="ARBA00023010"/>
    </source>
</evidence>
<evidence type="ECO:0000256" key="10">
    <source>
        <dbReference type="SAM" id="MobiDB-lite"/>
    </source>
</evidence>
<gene>
    <name evidence="12" type="ORF">DDE83_007144</name>
</gene>
<feature type="compositionally biased region" description="Polar residues" evidence="10">
    <location>
        <begin position="1"/>
        <end position="21"/>
    </location>
</feature>
<dbReference type="STRING" id="183478.A0A364MX01"/>
<dbReference type="GO" id="GO:0006886">
    <property type="term" value="P:intracellular protein transport"/>
    <property type="evidence" value="ECO:0007669"/>
    <property type="project" value="InterPro"/>
</dbReference>
<feature type="compositionally biased region" description="Polar residues" evidence="10">
    <location>
        <begin position="483"/>
        <end position="498"/>
    </location>
</feature>
<evidence type="ECO:0000256" key="4">
    <source>
        <dbReference type="ARBA" id="ARBA00022692"/>
    </source>
</evidence>
<dbReference type="Pfam" id="PF03911">
    <property type="entry name" value="Sec61_beta"/>
    <property type="match status" value="1"/>
</dbReference>
<feature type="region of interest" description="Disordered" evidence="10">
    <location>
        <begin position="1"/>
        <end position="43"/>
    </location>
</feature>
<feature type="region of interest" description="Disordered" evidence="10">
    <location>
        <begin position="75"/>
        <end position="154"/>
    </location>
</feature>
<accession>A0A364MX01</accession>
<keyword evidence="4 11" id="KW-0812">Transmembrane</keyword>
<dbReference type="EMBL" id="QGDH01000123">
    <property type="protein sequence ID" value="RAR05923.1"/>
    <property type="molecule type" value="Genomic_DNA"/>
</dbReference>
<organism evidence="12 13">
    <name type="scientific">Stemphylium lycopersici</name>
    <name type="common">Tomato gray leaf spot disease fungus</name>
    <name type="synonym">Thyrospora lycopersici</name>
    <dbReference type="NCBI Taxonomy" id="183478"/>
    <lineage>
        <taxon>Eukaryota</taxon>
        <taxon>Fungi</taxon>
        <taxon>Dikarya</taxon>
        <taxon>Ascomycota</taxon>
        <taxon>Pezizomycotina</taxon>
        <taxon>Dothideomycetes</taxon>
        <taxon>Pleosporomycetidae</taxon>
        <taxon>Pleosporales</taxon>
        <taxon>Pleosporineae</taxon>
        <taxon>Pleosporaceae</taxon>
        <taxon>Stemphylium</taxon>
    </lineage>
</organism>